<organism evidence="1">
    <name type="scientific">marine sediment metagenome</name>
    <dbReference type="NCBI Taxonomy" id="412755"/>
    <lineage>
        <taxon>unclassified sequences</taxon>
        <taxon>metagenomes</taxon>
        <taxon>ecological metagenomes</taxon>
    </lineage>
</organism>
<sequence>SEEVWALEIDDAGNLTGREVVRLDRVPDLNAPEVVEAWPFYILNSVIKIETQGSAFASRLILAS</sequence>
<dbReference type="AlphaFoldDB" id="A0A0F8WHU8"/>
<gene>
    <name evidence="1" type="ORF">LCGC14_3064770</name>
</gene>
<feature type="non-terminal residue" evidence="1">
    <location>
        <position position="1"/>
    </location>
</feature>
<protein>
    <submittedName>
        <fullName evidence="1">Uncharacterized protein</fullName>
    </submittedName>
</protein>
<dbReference type="EMBL" id="LAZR01065009">
    <property type="protein sequence ID" value="KKK56412.1"/>
    <property type="molecule type" value="Genomic_DNA"/>
</dbReference>
<reference evidence="1" key="1">
    <citation type="journal article" date="2015" name="Nature">
        <title>Complex archaea that bridge the gap between prokaryotes and eukaryotes.</title>
        <authorList>
            <person name="Spang A."/>
            <person name="Saw J.H."/>
            <person name="Jorgensen S.L."/>
            <person name="Zaremba-Niedzwiedzka K."/>
            <person name="Martijn J."/>
            <person name="Lind A.E."/>
            <person name="van Eijk R."/>
            <person name="Schleper C."/>
            <person name="Guy L."/>
            <person name="Ettema T.J."/>
        </authorList>
    </citation>
    <scope>NUCLEOTIDE SEQUENCE</scope>
</reference>
<comment type="caution">
    <text evidence="1">The sequence shown here is derived from an EMBL/GenBank/DDBJ whole genome shotgun (WGS) entry which is preliminary data.</text>
</comment>
<name>A0A0F8WHU8_9ZZZZ</name>
<evidence type="ECO:0000313" key="1">
    <source>
        <dbReference type="EMBL" id="KKK56412.1"/>
    </source>
</evidence>
<proteinExistence type="predicted"/>
<accession>A0A0F8WHU8</accession>